<sequence>MQGSVFSFFFHLLLQVQP</sequence>
<dbReference type="Proteomes" id="UP000593578">
    <property type="component" value="Unassembled WGS sequence"/>
</dbReference>
<protein>
    <submittedName>
        <fullName evidence="1">Uncharacterized protein</fullName>
    </submittedName>
</protein>
<proteinExistence type="predicted"/>
<dbReference type="EMBL" id="JABEZZ010000002">
    <property type="protein sequence ID" value="MBA0581165.1"/>
    <property type="molecule type" value="Genomic_DNA"/>
</dbReference>
<gene>
    <name evidence="1" type="ORF">Gorai_023350</name>
</gene>
<accession>A0A7J8NVV8</accession>
<reference evidence="1 2" key="1">
    <citation type="journal article" date="2019" name="Genome Biol. Evol.">
        <title>Insights into the evolution of the New World diploid cottons (Gossypium, subgenus Houzingenia) based on genome sequencing.</title>
        <authorList>
            <person name="Grover C.E."/>
            <person name="Arick M.A. 2nd"/>
            <person name="Thrash A."/>
            <person name="Conover J.L."/>
            <person name="Sanders W.S."/>
            <person name="Peterson D.G."/>
            <person name="Frelichowski J.E."/>
            <person name="Scheffler J.A."/>
            <person name="Scheffler B.E."/>
            <person name="Wendel J.F."/>
        </authorList>
    </citation>
    <scope>NUCLEOTIDE SEQUENCE [LARGE SCALE GENOMIC DNA]</scope>
    <source>
        <strain evidence="1">8</strain>
        <tissue evidence="1">Leaf</tissue>
    </source>
</reference>
<evidence type="ECO:0000313" key="1">
    <source>
        <dbReference type="EMBL" id="MBA0581165.1"/>
    </source>
</evidence>
<dbReference type="AlphaFoldDB" id="A0A7J8NVV8"/>
<evidence type="ECO:0000313" key="2">
    <source>
        <dbReference type="Proteomes" id="UP000593578"/>
    </source>
</evidence>
<comment type="caution">
    <text evidence="1">The sequence shown here is derived from an EMBL/GenBank/DDBJ whole genome shotgun (WGS) entry which is preliminary data.</text>
</comment>
<organism evidence="1 2">
    <name type="scientific">Gossypium raimondii</name>
    <name type="common">Peruvian cotton</name>
    <name type="synonym">Gossypium klotzschianum subsp. raimondii</name>
    <dbReference type="NCBI Taxonomy" id="29730"/>
    <lineage>
        <taxon>Eukaryota</taxon>
        <taxon>Viridiplantae</taxon>
        <taxon>Streptophyta</taxon>
        <taxon>Embryophyta</taxon>
        <taxon>Tracheophyta</taxon>
        <taxon>Spermatophyta</taxon>
        <taxon>Magnoliopsida</taxon>
        <taxon>eudicotyledons</taxon>
        <taxon>Gunneridae</taxon>
        <taxon>Pentapetalae</taxon>
        <taxon>rosids</taxon>
        <taxon>malvids</taxon>
        <taxon>Malvales</taxon>
        <taxon>Malvaceae</taxon>
        <taxon>Malvoideae</taxon>
        <taxon>Gossypium</taxon>
    </lineage>
</organism>
<name>A0A7J8NVV8_GOSRA</name>